<evidence type="ECO:0000256" key="6">
    <source>
        <dbReference type="ARBA" id="ARBA00023274"/>
    </source>
</evidence>
<dbReference type="PANTHER" id="PTHR13124">
    <property type="entry name" value="39S RIBOSOMAL PROTEIN L46, MITOCHONDRIAL PRECURSOR-RELATED"/>
    <property type="match status" value="1"/>
</dbReference>
<dbReference type="GO" id="GO:0005762">
    <property type="term" value="C:mitochondrial large ribosomal subunit"/>
    <property type="evidence" value="ECO:0007669"/>
    <property type="project" value="TreeGrafter"/>
</dbReference>
<evidence type="ECO:0000313" key="10">
    <source>
        <dbReference type="EMBL" id="CAF9938685.1"/>
    </source>
</evidence>
<keyword evidence="3" id="KW-0809">Transit peptide</keyword>
<evidence type="ECO:0000256" key="8">
    <source>
        <dbReference type="SAM" id="MobiDB-lite"/>
    </source>
</evidence>
<feature type="region of interest" description="Disordered" evidence="8">
    <location>
        <begin position="48"/>
        <end position="71"/>
    </location>
</feature>
<comment type="caution">
    <text evidence="10">The sequence shown here is derived from an EMBL/GenBank/DDBJ whole genome shotgun (WGS) entry which is preliminary data.</text>
</comment>
<protein>
    <recommendedName>
        <fullName evidence="7">Large ribosomal subunit protein mL46</fullName>
    </recommendedName>
</protein>
<dbReference type="EMBL" id="CAJPDS010000117">
    <property type="protein sequence ID" value="CAF9938685.1"/>
    <property type="molecule type" value="Genomic_DNA"/>
</dbReference>
<evidence type="ECO:0000313" key="11">
    <source>
        <dbReference type="Proteomes" id="UP000664521"/>
    </source>
</evidence>
<dbReference type="InterPro" id="IPR040008">
    <property type="entry name" value="Ribosomal_mL46"/>
</dbReference>
<dbReference type="AlphaFoldDB" id="A0A8H3J0Z3"/>
<evidence type="ECO:0000256" key="2">
    <source>
        <dbReference type="ARBA" id="ARBA00009070"/>
    </source>
</evidence>
<feature type="region of interest" description="Disordered" evidence="8">
    <location>
        <begin position="1"/>
        <end position="25"/>
    </location>
</feature>
<gene>
    <name evidence="10" type="primary">MRPL17</name>
    <name evidence="10" type="ORF">HETSPECPRED_001156</name>
</gene>
<comment type="subcellular location">
    <subcellularLocation>
        <location evidence="1">Mitochondrion</location>
    </subcellularLocation>
</comment>
<evidence type="ECO:0000256" key="3">
    <source>
        <dbReference type="ARBA" id="ARBA00022946"/>
    </source>
</evidence>
<reference evidence="10" key="1">
    <citation type="submission" date="2021-03" db="EMBL/GenBank/DDBJ databases">
        <authorList>
            <person name="Tagirdzhanova G."/>
        </authorList>
    </citation>
    <scope>NUCLEOTIDE SEQUENCE</scope>
</reference>
<organism evidence="10 11">
    <name type="scientific">Heterodermia speciosa</name>
    <dbReference type="NCBI Taxonomy" id="116794"/>
    <lineage>
        <taxon>Eukaryota</taxon>
        <taxon>Fungi</taxon>
        <taxon>Dikarya</taxon>
        <taxon>Ascomycota</taxon>
        <taxon>Pezizomycotina</taxon>
        <taxon>Lecanoromycetes</taxon>
        <taxon>OSLEUM clade</taxon>
        <taxon>Lecanoromycetidae</taxon>
        <taxon>Caliciales</taxon>
        <taxon>Physciaceae</taxon>
        <taxon>Heterodermia</taxon>
    </lineage>
</organism>
<evidence type="ECO:0000256" key="7">
    <source>
        <dbReference type="ARBA" id="ARBA00035190"/>
    </source>
</evidence>
<accession>A0A8H3J0Z3</accession>
<dbReference type="Gene3D" id="3.90.79.10">
    <property type="entry name" value="Nucleoside Triphosphate Pyrophosphohydrolase"/>
    <property type="match status" value="1"/>
</dbReference>
<dbReference type="CDD" id="cd04661">
    <property type="entry name" value="NUDIX_MRP_L46"/>
    <property type="match status" value="1"/>
</dbReference>
<proteinExistence type="inferred from homology"/>
<dbReference type="SUPFAM" id="SSF55811">
    <property type="entry name" value="Nudix"/>
    <property type="match status" value="1"/>
</dbReference>
<keyword evidence="4 10" id="KW-0689">Ribosomal protein</keyword>
<keyword evidence="5" id="KW-0496">Mitochondrion</keyword>
<feature type="region of interest" description="Disordered" evidence="8">
    <location>
        <begin position="182"/>
        <end position="236"/>
    </location>
</feature>
<evidence type="ECO:0000259" key="9">
    <source>
        <dbReference type="Pfam" id="PF11788"/>
    </source>
</evidence>
<sequence length="379" mass="43144">MSRGNNLVRHLASQPHPRPRPPPQSTICLRCLHTLRHTPRSIPIRHASTATATSSPDPAPTPLPPPTPHTQTHTIHTALLLSRAPLLTRSLTPFESAYFLYQRRLNERLSLPFSRYFYYARGTPQEAAYKRSIRERLTPARDIGRYSGYGDVAWDDEVKVGDRTGEREEVVESLVRDAEGFLRKDKDEDEEGGEGEKEGEKERVEVTGGSRQKIGKEVPKPVERISDADRRGDERSLSRKMERTLYLLVQKNGVWGFPTSRLGPKESLHTAAERTLIQSAGLNMNTWIVGNWPVGHQILNYPQPRSDELAPSGFTTPSTPRQIIGQKTFFMKARILAGQADLKNNTLDLKDFKWLAKEEVQRVLDKREWNAVRWCLSER</sequence>
<feature type="compositionally biased region" description="Basic and acidic residues" evidence="8">
    <location>
        <begin position="194"/>
        <end position="205"/>
    </location>
</feature>
<dbReference type="GO" id="GO:0003735">
    <property type="term" value="F:structural constituent of ribosome"/>
    <property type="evidence" value="ECO:0007669"/>
    <property type="project" value="InterPro"/>
</dbReference>
<feature type="compositionally biased region" description="Pro residues" evidence="8">
    <location>
        <begin position="57"/>
        <end position="68"/>
    </location>
</feature>
<dbReference type="Pfam" id="PF11788">
    <property type="entry name" value="MRP-L46"/>
    <property type="match status" value="1"/>
</dbReference>
<keyword evidence="6" id="KW-0687">Ribonucleoprotein</keyword>
<dbReference type="PANTHER" id="PTHR13124:SF12">
    <property type="entry name" value="LARGE RIBOSOMAL SUBUNIT PROTEIN ML46"/>
    <property type="match status" value="1"/>
</dbReference>
<dbReference type="InterPro" id="IPR015797">
    <property type="entry name" value="NUDIX_hydrolase-like_dom_sf"/>
</dbReference>
<evidence type="ECO:0000256" key="1">
    <source>
        <dbReference type="ARBA" id="ARBA00004173"/>
    </source>
</evidence>
<comment type="similarity">
    <text evidence="2">Belongs to the mitochondrion-specific ribosomal protein mL46 family.</text>
</comment>
<feature type="domain" description="Large ribosomal subunit protein mL46 N-terminal" evidence="9">
    <location>
        <begin position="74"/>
        <end position="229"/>
    </location>
</feature>
<name>A0A8H3J0Z3_9LECA</name>
<dbReference type="Proteomes" id="UP000664521">
    <property type="component" value="Unassembled WGS sequence"/>
</dbReference>
<evidence type="ECO:0000256" key="5">
    <source>
        <dbReference type="ARBA" id="ARBA00023128"/>
    </source>
</evidence>
<dbReference type="InterPro" id="IPR033650">
    <property type="entry name" value="Ribosomal_mL46_NUDIX"/>
</dbReference>
<feature type="compositionally biased region" description="Basic and acidic residues" evidence="8">
    <location>
        <begin position="214"/>
        <end position="236"/>
    </location>
</feature>
<evidence type="ECO:0000256" key="4">
    <source>
        <dbReference type="ARBA" id="ARBA00022980"/>
    </source>
</evidence>
<keyword evidence="11" id="KW-1185">Reference proteome</keyword>
<dbReference type="OrthoDB" id="414075at2759"/>
<dbReference type="InterPro" id="IPR021757">
    <property type="entry name" value="Ribosomal_mL46_N"/>
</dbReference>